<proteinExistence type="predicted"/>
<evidence type="ECO:0000313" key="3">
    <source>
        <dbReference type="Proteomes" id="UP001066276"/>
    </source>
</evidence>
<feature type="region of interest" description="Disordered" evidence="1">
    <location>
        <begin position="41"/>
        <end position="141"/>
    </location>
</feature>
<organism evidence="2 3">
    <name type="scientific">Pleurodeles waltl</name>
    <name type="common">Iberian ribbed newt</name>
    <dbReference type="NCBI Taxonomy" id="8319"/>
    <lineage>
        <taxon>Eukaryota</taxon>
        <taxon>Metazoa</taxon>
        <taxon>Chordata</taxon>
        <taxon>Craniata</taxon>
        <taxon>Vertebrata</taxon>
        <taxon>Euteleostomi</taxon>
        <taxon>Amphibia</taxon>
        <taxon>Batrachia</taxon>
        <taxon>Caudata</taxon>
        <taxon>Salamandroidea</taxon>
        <taxon>Salamandridae</taxon>
        <taxon>Pleurodelinae</taxon>
        <taxon>Pleurodeles</taxon>
    </lineage>
</organism>
<accession>A0AAV7LQX1</accession>
<feature type="compositionally biased region" description="Basic and acidic residues" evidence="1">
    <location>
        <begin position="84"/>
        <end position="114"/>
    </location>
</feature>
<reference evidence="2" key="1">
    <citation type="journal article" date="2022" name="bioRxiv">
        <title>Sequencing and chromosome-scale assembly of the giantPleurodeles waltlgenome.</title>
        <authorList>
            <person name="Brown T."/>
            <person name="Elewa A."/>
            <person name="Iarovenko S."/>
            <person name="Subramanian E."/>
            <person name="Araus A.J."/>
            <person name="Petzold A."/>
            <person name="Susuki M."/>
            <person name="Suzuki K.-i.T."/>
            <person name="Hayashi T."/>
            <person name="Toyoda A."/>
            <person name="Oliveira C."/>
            <person name="Osipova E."/>
            <person name="Leigh N.D."/>
            <person name="Simon A."/>
            <person name="Yun M.H."/>
        </authorList>
    </citation>
    <scope>NUCLEOTIDE SEQUENCE</scope>
    <source>
        <strain evidence="2">20211129_DDA</strain>
        <tissue evidence="2">Liver</tissue>
    </source>
</reference>
<gene>
    <name evidence="2" type="ORF">NDU88_006075</name>
</gene>
<comment type="caution">
    <text evidence="2">The sequence shown here is derived from an EMBL/GenBank/DDBJ whole genome shotgun (WGS) entry which is preliminary data.</text>
</comment>
<evidence type="ECO:0000313" key="2">
    <source>
        <dbReference type="EMBL" id="KAJ1092965.1"/>
    </source>
</evidence>
<evidence type="ECO:0000256" key="1">
    <source>
        <dbReference type="SAM" id="MobiDB-lite"/>
    </source>
</evidence>
<feature type="compositionally biased region" description="Basic and acidic residues" evidence="1">
    <location>
        <begin position="121"/>
        <end position="134"/>
    </location>
</feature>
<dbReference type="AlphaFoldDB" id="A0AAV7LQX1"/>
<keyword evidence="3" id="KW-1185">Reference proteome</keyword>
<dbReference type="Proteomes" id="UP001066276">
    <property type="component" value="Chromosome 11"/>
</dbReference>
<sequence>MSGRTRGCWGKISVGLCDRVSPIGGTAAAEQVLLRSHVVMGTHPPRGRHSEVALTTTDDGAKADWPAGGQRPWIPQEGEEEETATEKAASEETKTEKAADEETKTEKATSKEKGGGNGGEGEPRNPRDNPEDGGRPCGPGT</sequence>
<dbReference type="EMBL" id="JANPWB010000015">
    <property type="protein sequence ID" value="KAJ1092965.1"/>
    <property type="molecule type" value="Genomic_DNA"/>
</dbReference>
<name>A0AAV7LQX1_PLEWA</name>
<protein>
    <submittedName>
        <fullName evidence="2">Uncharacterized protein</fullName>
    </submittedName>
</protein>